<comment type="caution">
    <text evidence="1">The sequence shown here is derived from an EMBL/GenBank/DDBJ whole genome shotgun (WGS) entry which is preliminary data.</text>
</comment>
<keyword evidence="2" id="KW-1185">Reference proteome</keyword>
<dbReference type="AlphaFoldDB" id="A0A2P7B6Z3"/>
<evidence type="ECO:0000313" key="2">
    <source>
        <dbReference type="Proteomes" id="UP000241764"/>
    </source>
</evidence>
<protein>
    <submittedName>
        <fullName evidence="1">Uncharacterized protein</fullName>
    </submittedName>
</protein>
<name>A0A2P7B6Z3_9HYPH</name>
<gene>
    <name evidence="1" type="ORF">CU103_20625</name>
</gene>
<dbReference type="Proteomes" id="UP000241764">
    <property type="component" value="Unassembled WGS sequence"/>
</dbReference>
<reference evidence="2" key="1">
    <citation type="submission" date="2017-11" db="EMBL/GenBank/DDBJ databases">
        <authorList>
            <person name="Kuznetsova I."/>
            <person name="Sazanova A."/>
            <person name="Chirak E."/>
            <person name="Safronova V."/>
            <person name="Willems A."/>
        </authorList>
    </citation>
    <scope>NUCLEOTIDE SEQUENCE [LARGE SCALE GENOMIC DNA]</scope>
    <source>
        <strain evidence="2">CCBAU 03422</strain>
    </source>
</reference>
<dbReference type="EMBL" id="PGGM01000010">
    <property type="protein sequence ID" value="PSH62226.1"/>
    <property type="molecule type" value="Genomic_DNA"/>
</dbReference>
<accession>A0A2P7B6Z3</accession>
<sequence length="88" mass="10112">MQVRAAFGNIQTFVTPPRLQLQRFRLIGRDGINRDLVRCANDVLFLSNSEKQALLRDIIRAFRTICSLLSLRLGCVYDNRPVTHALRV</sequence>
<organism evidence="1 2">
    <name type="scientific">Phyllobacterium sophorae</name>
    <dbReference type="NCBI Taxonomy" id="1520277"/>
    <lineage>
        <taxon>Bacteria</taxon>
        <taxon>Pseudomonadati</taxon>
        <taxon>Pseudomonadota</taxon>
        <taxon>Alphaproteobacteria</taxon>
        <taxon>Hyphomicrobiales</taxon>
        <taxon>Phyllobacteriaceae</taxon>
        <taxon>Phyllobacterium</taxon>
    </lineage>
</organism>
<proteinExistence type="predicted"/>
<evidence type="ECO:0000313" key="1">
    <source>
        <dbReference type="EMBL" id="PSH62226.1"/>
    </source>
</evidence>